<comment type="caution">
    <text evidence="1">The sequence shown here is derived from an EMBL/GenBank/DDBJ whole genome shotgun (WGS) entry which is preliminary data.</text>
</comment>
<evidence type="ECO:0000313" key="1">
    <source>
        <dbReference type="EMBL" id="KJL34492.1"/>
    </source>
</evidence>
<organism evidence="1 2">
    <name type="scientific">Microbacterium azadirachtae</name>
    <dbReference type="NCBI Taxonomy" id="582680"/>
    <lineage>
        <taxon>Bacteria</taxon>
        <taxon>Bacillati</taxon>
        <taxon>Actinomycetota</taxon>
        <taxon>Actinomycetes</taxon>
        <taxon>Micrococcales</taxon>
        <taxon>Microbacteriaceae</taxon>
        <taxon>Microbacterium</taxon>
    </lineage>
</organism>
<evidence type="ECO:0000313" key="2">
    <source>
        <dbReference type="Proteomes" id="UP000033740"/>
    </source>
</evidence>
<dbReference type="STRING" id="582680.RS86_00978"/>
<dbReference type="Proteomes" id="UP000033740">
    <property type="component" value="Unassembled WGS sequence"/>
</dbReference>
<gene>
    <name evidence="1" type="ORF">RS86_00978</name>
</gene>
<dbReference type="RefSeq" id="WP_045271088.1">
    <property type="nucleotide sequence ID" value="NZ_JYIX01000028.1"/>
</dbReference>
<dbReference type="AlphaFoldDB" id="A0A0F0LMP0"/>
<reference evidence="1 2" key="1">
    <citation type="submission" date="2015-02" db="EMBL/GenBank/DDBJ databases">
        <title>Draft genome sequences of ten Microbacterium spp. with emphasis on heavy metal contaminated environments.</title>
        <authorList>
            <person name="Corretto E."/>
        </authorList>
    </citation>
    <scope>NUCLEOTIDE SEQUENCE [LARGE SCALE GENOMIC DNA]</scope>
    <source>
        <strain evidence="1 2">ARN176</strain>
    </source>
</reference>
<dbReference type="PATRIC" id="fig|582680.6.peg.1007"/>
<proteinExistence type="predicted"/>
<dbReference type="EMBL" id="JYIX01000028">
    <property type="protein sequence ID" value="KJL34492.1"/>
    <property type="molecule type" value="Genomic_DNA"/>
</dbReference>
<protein>
    <recommendedName>
        <fullName evidence="3">Coenzyme PQQ synthesis protein D (PqqD)</fullName>
    </recommendedName>
</protein>
<evidence type="ECO:0008006" key="3">
    <source>
        <dbReference type="Google" id="ProtNLM"/>
    </source>
</evidence>
<name>A0A0F0LMP0_9MICO</name>
<accession>A0A0F0LMP0</accession>
<sequence>MSGYRISPHTAWIEASEHDGPDHVVWAAHLGSGAQFEFTDTGWLIWMLLSDGIGDARALATELARIHAELGAEASRSPFDESTVSAFLADLLADGLVVIDV</sequence>
<keyword evidence="2" id="KW-1185">Reference proteome</keyword>